<evidence type="ECO:0000259" key="1">
    <source>
        <dbReference type="PROSITE" id="PS50011"/>
    </source>
</evidence>
<keyword evidence="2" id="KW-0723">Serine/threonine-protein kinase</keyword>
<protein>
    <submittedName>
        <fullName evidence="2">Putative serine/threonine protein kinase</fullName>
    </submittedName>
</protein>
<gene>
    <name evidence="2" type="ORF">BU23DRAFT_593884</name>
</gene>
<keyword evidence="2" id="KW-0808">Transferase</keyword>
<dbReference type="InterPro" id="IPR008271">
    <property type="entry name" value="Ser/Thr_kinase_AS"/>
</dbReference>
<dbReference type="GO" id="GO:0005634">
    <property type="term" value="C:nucleus"/>
    <property type="evidence" value="ECO:0007669"/>
    <property type="project" value="TreeGrafter"/>
</dbReference>
<dbReference type="Proteomes" id="UP000800036">
    <property type="component" value="Unassembled WGS sequence"/>
</dbReference>
<dbReference type="PROSITE" id="PS50011">
    <property type="entry name" value="PROTEIN_KINASE_DOM"/>
    <property type="match status" value="1"/>
</dbReference>
<organism evidence="2 3">
    <name type="scientific">Bimuria novae-zelandiae CBS 107.79</name>
    <dbReference type="NCBI Taxonomy" id="1447943"/>
    <lineage>
        <taxon>Eukaryota</taxon>
        <taxon>Fungi</taxon>
        <taxon>Dikarya</taxon>
        <taxon>Ascomycota</taxon>
        <taxon>Pezizomycotina</taxon>
        <taxon>Dothideomycetes</taxon>
        <taxon>Pleosporomycetidae</taxon>
        <taxon>Pleosporales</taxon>
        <taxon>Massarineae</taxon>
        <taxon>Didymosphaeriaceae</taxon>
        <taxon>Bimuria</taxon>
    </lineage>
</organism>
<dbReference type="AlphaFoldDB" id="A0A6A5UJ98"/>
<dbReference type="GO" id="GO:0044773">
    <property type="term" value="P:mitotic DNA damage checkpoint signaling"/>
    <property type="evidence" value="ECO:0007669"/>
    <property type="project" value="TreeGrafter"/>
</dbReference>
<dbReference type="GO" id="GO:0005524">
    <property type="term" value="F:ATP binding"/>
    <property type="evidence" value="ECO:0007669"/>
    <property type="project" value="InterPro"/>
</dbReference>
<feature type="domain" description="Protein kinase" evidence="1">
    <location>
        <begin position="24"/>
        <end position="329"/>
    </location>
</feature>
<dbReference type="PANTHER" id="PTHR44167:SF18">
    <property type="entry name" value="PROTEIN KINASE DOMAIN-CONTAINING PROTEIN"/>
    <property type="match status" value="1"/>
</dbReference>
<sequence>MPKLAFRNRCSCVTSSIRIFVTSLFRIGQVLKGSLGKYTITKEIQSTVWFAKNQLQENVVIKSVRDHPRVENERDVLKRFQHSTPHLHPLIDEIEESSQSTTMVLKHLDTDLWQTARTNPAPMNRKELKYVSRAILEALSVLHGDGFVHTDVKPGNVFVNLRNGEVRFSGVQLGDLGGCSPIDSWYAATGAFAGTAVYSSPEQALGLPWNTASDIWSFGATFITLLFGGNFTLFEPKGFPRDHEDYNLNVVREKLRSFAPFTAKFGAQLDLENLAFLVALKNSIDAHEYKPFRRAVDPEVWEGDREFVCKMMKLDWRDRLIAKEILEDG</sequence>
<dbReference type="SUPFAM" id="SSF56112">
    <property type="entry name" value="Protein kinase-like (PK-like)"/>
    <property type="match status" value="1"/>
</dbReference>
<dbReference type="PROSITE" id="PS00108">
    <property type="entry name" value="PROTEIN_KINASE_ST"/>
    <property type="match status" value="1"/>
</dbReference>
<accession>A0A6A5UJ98</accession>
<dbReference type="InterPro" id="IPR011009">
    <property type="entry name" value="Kinase-like_dom_sf"/>
</dbReference>
<keyword evidence="3" id="KW-1185">Reference proteome</keyword>
<dbReference type="EMBL" id="ML976773">
    <property type="protein sequence ID" value="KAF1964935.1"/>
    <property type="molecule type" value="Genomic_DNA"/>
</dbReference>
<dbReference type="Gene3D" id="1.10.510.10">
    <property type="entry name" value="Transferase(Phosphotransferase) domain 1"/>
    <property type="match status" value="1"/>
</dbReference>
<dbReference type="InterPro" id="IPR000719">
    <property type="entry name" value="Prot_kinase_dom"/>
</dbReference>
<proteinExistence type="predicted"/>
<dbReference type="GO" id="GO:0005737">
    <property type="term" value="C:cytoplasm"/>
    <property type="evidence" value="ECO:0007669"/>
    <property type="project" value="TreeGrafter"/>
</dbReference>
<reference evidence="2" key="1">
    <citation type="journal article" date="2020" name="Stud. Mycol.">
        <title>101 Dothideomycetes genomes: a test case for predicting lifestyles and emergence of pathogens.</title>
        <authorList>
            <person name="Haridas S."/>
            <person name="Albert R."/>
            <person name="Binder M."/>
            <person name="Bloem J."/>
            <person name="Labutti K."/>
            <person name="Salamov A."/>
            <person name="Andreopoulos B."/>
            <person name="Baker S."/>
            <person name="Barry K."/>
            <person name="Bills G."/>
            <person name="Bluhm B."/>
            <person name="Cannon C."/>
            <person name="Castanera R."/>
            <person name="Culley D."/>
            <person name="Daum C."/>
            <person name="Ezra D."/>
            <person name="Gonzalez J."/>
            <person name="Henrissat B."/>
            <person name="Kuo A."/>
            <person name="Liang C."/>
            <person name="Lipzen A."/>
            <person name="Lutzoni F."/>
            <person name="Magnuson J."/>
            <person name="Mondo S."/>
            <person name="Nolan M."/>
            <person name="Ohm R."/>
            <person name="Pangilinan J."/>
            <person name="Park H.-J."/>
            <person name="Ramirez L."/>
            <person name="Alfaro M."/>
            <person name="Sun H."/>
            <person name="Tritt A."/>
            <person name="Yoshinaga Y."/>
            <person name="Zwiers L.-H."/>
            <person name="Turgeon B."/>
            <person name="Goodwin S."/>
            <person name="Spatafora J."/>
            <person name="Crous P."/>
            <person name="Grigoriev I."/>
        </authorList>
    </citation>
    <scope>NUCLEOTIDE SEQUENCE</scope>
    <source>
        <strain evidence="2">CBS 107.79</strain>
    </source>
</reference>
<evidence type="ECO:0000313" key="2">
    <source>
        <dbReference type="EMBL" id="KAF1964935.1"/>
    </source>
</evidence>
<dbReference type="PANTHER" id="PTHR44167">
    <property type="entry name" value="OVARIAN-SPECIFIC SERINE/THREONINE-PROTEIN KINASE LOK-RELATED"/>
    <property type="match status" value="1"/>
</dbReference>
<dbReference type="GO" id="GO:0004674">
    <property type="term" value="F:protein serine/threonine kinase activity"/>
    <property type="evidence" value="ECO:0007669"/>
    <property type="project" value="UniProtKB-KW"/>
</dbReference>
<dbReference type="Pfam" id="PF00069">
    <property type="entry name" value="Pkinase"/>
    <property type="match status" value="1"/>
</dbReference>
<name>A0A6A5UJ98_9PLEO</name>
<keyword evidence="2" id="KW-0418">Kinase</keyword>
<dbReference type="SMART" id="SM00220">
    <property type="entry name" value="S_TKc"/>
    <property type="match status" value="1"/>
</dbReference>
<evidence type="ECO:0000313" key="3">
    <source>
        <dbReference type="Proteomes" id="UP000800036"/>
    </source>
</evidence>
<dbReference type="OrthoDB" id="5979581at2759"/>